<name>A0A8S1EIG4_9PELO</name>
<dbReference type="Pfam" id="PF10321">
    <property type="entry name" value="7TM_GPCR_Srt"/>
    <property type="match status" value="1"/>
</dbReference>
<dbReference type="OrthoDB" id="5873245at2759"/>
<comment type="caution">
    <text evidence="2">The sequence shown here is derived from an EMBL/GenBank/DDBJ whole genome shotgun (WGS) entry which is preliminary data.</text>
</comment>
<feature type="transmembrane region" description="Helical" evidence="1">
    <location>
        <begin position="152"/>
        <end position="174"/>
    </location>
</feature>
<accession>A0A8S1EIG4</accession>
<feature type="transmembrane region" description="Helical" evidence="1">
    <location>
        <begin position="276"/>
        <end position="295"/>
    </location>
</feature>
<dbReference type="AlphaFoldDB" id="A0A8S1EIG4"/>
<feature type="transmembrane region" description="Helical" evidence="1">
    <location>
        <begin position="36"/>
        <end position="60"/>
    </location>
</feature>
<keyword evidence="1" id="KW-0472">Membrane</keyword>
<evidence type="ECO:0000313" key="2">
    <source>
        <dbReference type="EMBL" id="CAB3397432.1"/>
    </source>
</evidence>
<dbReference type="InterPro" id="IPR019425">
    <property type="entry name" value="7TM_GPCR_serpentine_rcpt_Srt"/>
</dbReference>
<feature type="transmembrane region" description="Helical" evidence="1">
    <location>
        <begin position="243"/>
        <end position="264"/>
    </location>
</feature>
<sequence>MNNIIAYGGITTIPLYNCSRFSPAEWSLRDGMKRPILGSISMIYGIVTIVIYFPVKLALIDKDYCHISCFKIMAFLAIIDDLSLVVNSIITGYLSIEGAVFCTHPVLIYIAGMFGLGLWGCCCITVLILVLNRIIDLTNSYLIVLLFKGYRTFVWLIIPITYGCYFIAFTKPIAFSSKYFTWFFNPMIMEGSDTDYINFAHTANNLFVVAITNVTYIVFCFVVNTKMNEMSRQSRSKLLSRQIYTQSTLICLVNQVASAIYVVMNYMELPQWVTTLGHILWQISHGCPVFIYLTMNMTIRKTALKKIGVSRLHSIFSSYEETIYTFSSFR</sequence>
<keyword evidence="1" id="KW-1133">Transmembrane helix</keyword>
<protein>
    <submittedName>
        <fullName evidence="2">Uncharacterized protein</fullName>
    </submittedName>
</protein>
<organism evidence="2 3">
    <name type="scientific">Caenorhabditis bovis</name>
    <dbReference type="NCBI Taxonomy" id="2654633"/>
    <lineage>
        <taxon>Eukaryota</taxon>
        <taxon>Metazoa</taxon>
        <taxon>Ecdysozoa</taxon>
        <taxon>Nematoda</taxon>
        <taxon>Chromadorea</taxon>
        <taxon>Rhabditida</taxon>
        <taxon>Rhabditina</taxon>
        <taxon>Rhabditomorpha</taxon>
        <taxon>Rhabditoidea</taxon>
        <taxon>Rhabditidae</taxon>
        <taxon>Peloderinae</taxon>
        <taxon>Caenorhabditis</taxon>
    </lineage>
</organism>
<feature type="transmembrane region" description="Helical" evidence="1">
    <location>
        <begin position="72"/>
        <end position="94"/>
    </location>
</feature>
<gene>
    <name evidence="2" type="ORF">CBOVIS_LOCUS839</name>
</gene>
<dbReference type="PANTHER" id="PTHR23021:SF11">
    <property type="entry name" value="SERPENTINE RECEPTOR, CLASS T"/>
    <property type="match status" value="1"/>
</dbReference>
<evidence type="ECO:0000256" key="1">
    <source>
        <dbReference type="SAM" id="Phobius"/>
    </source>
</evidence>
<evidence type="ECO:0000313" key="3">
    <source>
        <dbReference type="Proteomes" id="UP000494206"/>
    </source>
</evidence>
<keyword evidence="1" id="KW-0812">Transmembrane</keyword>
<reference evidence="2 3" key="1">
    <citation type="submission" date="2020-04" db="EMBL/GenBank/DDBJ databases">
        <authorList>
            <person name="Laetsch R D."/>
            <person name="Stevens L."/>
            <person name="Kumar S."/>
            <person name="Blaxter L. M."/>
        </authorList>
    </citation>
    <scope>NUCLEOTIDE SEQUENCE [LARGE SCALE GENOMIC DNA]</scope>
</reference>
<dbReference type="EMBL" id="CADEPM010000001">
    <property type="protein sequence ID" value="CAB3397432.1"/>
    <property type="molecule type" value="Genomic_DNA"/>
</dbReference>
<feature type="transmembrane region" description="Helical" evidence="1">
    <location>
        <begin position="106"/>
        <end position="131"/>
    </location>
</feature>
<keyword evidence="3" id="KW-1185">Reference proteome</keyword>
<dbReference type="Proteomes" id="UP000494206">
    <property type="component" value="Unassembled WGS sequence"/>
</dbReference>
<dbReference type="SUPFAM" id="SSF81321">
    <property type="entry name" value="Family A G protein-coupled receptor-like"/>
    <property type="match status" value="1"/>
</dbReference>
<feature type="transmembrane region" description="Helical" evidence="1">
    <location>
        <begin position="206"/>
        <end position="223"/>
    </location>
</feature>
<proteinExistence type="predicted"/>
<dbReference type="PANTHER" id="PTHR23021">
    <property type="entry name" value="SERPENTINE RECEPTOR, CLASS T"/>
    <property type="match status" value="1"/>
</dbReference>